<evidence type="ECO:0000256" key="4">
    <source>
        <dbReference type="ARBA" id="ARBA00022679"/>
    </source>
</evidence>
<dbReference type="PANTHER" id="PTHR45825:SF11">
    <property type="entry name" value="ALPHA AMYLASE DOMAIN-CONTAINING PROTEIN"/>
    <property type="match status" value="1"/>
</dbReference>
<accession>A0ABT9FA31</accession>
<feature type="domain" description="Glycosyl transferase family 1" evidence="5">
    <location>
        <begin position="315"/>
        <end position="457"/>
    </location>
</feature>
<evidence type="ECO:0000313" key="8">
    <source>
        <dbReference type="Proteomes" id="UP001177212"/>
    </source>
</evidence>
<evidence type="ECO:0000256" key="3">
    <source>
        <dbReference type="ARBA" id="ARBA00022676"/>
    </source>
</evidence>
<dbReference type="CDD" id="cd03791">
    <property type="entry name" value="GT5_Glycogen_synthase_DULL1-like"/>
    <property type="match status" value="1"/>
</dbReference>
<keyword evidence="3 7" id="KW-0328">Glycosyltransferase</keyword>
<dbReference type="PANTHER" id="PTHR45825">
    <property type="entry name" value="GRANULE-BOUND STARCH SYNTHASE 1, CHLOROPLASTIC/AMYLOPLASTIC"/>
    <property type="match status" value="1"/>
</dbReference>
<proteinExistence type="predicted"/>
<evidence type="ECO:0000256" key="1">
    <source>
        <dbReference type="ARBA" id="ARBA00001478"/>
    </source>
</evidence>
<evidence type="ECO:0000256" key="2">
    <source>
        <dbReference type="ARBA" id="ARBA00012588"/>
    </source>
</evidence>
<name>A0ABT9FA31_9GAMM</name>
<dbReference type="EC" id="2.4.1.21" evidence="2"/>
<dbReference type="GO" id="GO:0016757">
    <property type="term" value="F:glycosyltransferase activity"/>
    <property type="evidence" value="ECO:0007669"/>
    <property type="project" value="UniProtKB-KW"/>
</dbReference>
<dbReference type="RefSeq" id="WP_305471151.1">
    <property type="nucleotide sequence ID" value="NZ_JAUYVT010000002.1"/>
</dbReference>
<organism evidence="7 8">
    <name type="scientific">Pseudoalteromonas marina</name>
    <dbReference type="NCBI Taxonomy" id="267375"/>
    <lineage>
        <taxon>Bacteria</taxon>
        <taxon>Pseudomonadati</taxon>
        <taxon>Pseudomonadota</taxon>
        <taxon>Gammaproteobacteria</taxon>
        <taxon>Alteromonadales</taxon>
        <taxon>Pseudoalteromonadaceae</taxon>
        <taxon>Pseudoalteromonas</taxon>
    </lineage>
</organism>
<dbReference type="Pfam" id="PF00534">
    <property type="entry name" value="Glycos_transf_1"/>
    <property type="match status" value="1"/>
</dbReference>
<keyword evidence="8" id="KW-1185">Reference proteome</keyword>
<reference evidence="7" key="1">
    <citation type="submission" date="2023-07" db="EMBL/GenBank/DDBJ databases">
        <title>Genome content predicts the carbon catabolic preferences of heterotrophic bacteria.</title>
        <authorList>
            <person name="Gralka M."/>
        </authorList>
    </citation>
    <scope>NUCLEOTIDE SEQUENCE</scope>
    <source>
        <strain evidence="7">4G09</strain>
    </source>
</reference>
<evidence type="ECO:0000313" key="7">
    <source>
        <dbReference type="EMBL" id="MDP2563642.1"/>
    </source>
</evidence>
<evidence type="ECO:0000259" key="5">
    <source>
        <dbReference type="Pfam" id="PF00534"/>
    </source>
</evidence>
<dbReference type="InterPro" id="IPR001296">
    <property type="entry name" value="Glyco_trans_1"/>
</dbReference>
<dbReference type="InterPro" id="IPR013534">
    <property type="entry name" value="Starch_synth_cat_dom"/>
</dbReference>
<dbReference type="Proteomes" id="UP001177212">
    <property type="component" value="Unassembled WGS sequence"/>
</dbReference>
<sequence length="511" mass="56398">MHVLMVAAENDALPGAKVGGVADVVRDAPKALAKHGVSVDVVIPDYGFEPLNRHYIGEVTVAFNAQSHVMTLFKVDQTKNNITQIVISHPMFSDSGSVYCNDAPGRPFATDATKFALFNAAVCEALLQGLLKRPSTLHLHDWHSACVAVLLKFEPRYSALHDIHLAYTVHNLALQGIRPFKHDESSLEAWFPSLSYNGQHLCDPRYANCFNPMRSAINLADKIHLVSPTYSQEVLKPSNYNDGFFGGEGLEQDLQNAANQGKVVGILNGCEYPALEVANAVMDELYNEAEKSLFAWMSNSEQLESVHYIAHQRLKQFKATPNNGPIVTSVGRLTEQKVLLLCQPLNGELAIDAVCNSINEQGGRLIILGSGDKALEALFTKAMARNENLLFLKGYAQRVGDLMYQLGDLFLMPSSFEPCGISQMLAMRAGQPCLVHSVGGLKDTVKHNQNGFSFNGATLREQTHTLLSCLTETLAFYKQHPKKWQQIKSNAKAVRFSWSQVASDYISTLYR</sequence>
<dbReference type="EMBL" id="JAUYVT010000002">
    <property type="protein sequence ID" value="MDP2563642.1"/>
    <property type="molecule type" value="Genomic_DNA"/>
</dbReference>
<evidence type="ECO:0000259" key="6">
    <source>
        <dbReference type="Pfam" id="PF08323"/>
    </source>
</evidence>
<feature type="domain" description="Starch synthase catalytic" evidence="6">
    <location>
        <begin position="2"/>
        <end position="255"/>
    </location>
</feature>
<keyword evidence="4 7" id="KW-0808">Transferase</keyword>
<gene>
    <name evidence="7" type="ORF">Q8W34_03315</name>
</gene>
<dbReference type="SUPFAM" id="SSF53756">
    <property type="entry name" value="UDP-Glycosyltransferase/glycogen phosphorylase"/>
    <property type="match status" value="1"/>
</dbReference>
<comment type="caution">
    <text evidence="7">The sequence shown here is derived from an EMBL/GenBank/DDBJ whole genome shotgun (WGS) entry which is preliminary data.</text>
</comment>
<dbReference type="Gene3D" id="3.40.50.2000">
    <property type="entry name" value="Glycogen Phosphorylase B"/>
    <property type="match status" value="2"/>
</dbReference>
<comment type="catalytic activity">
    <reaction evidence="1">
        <text>[(1-&gt;4)-alpha-D-glucosyl](n) + ADP-alpha-D-glucose = [(1-&gt;4)-alpha-D-glucosyl](n+1) + ADP + H(+)</text>
        <dbReference type="Rhea" id="RHEA:18189"/>
        <dbReference type="Rhea" id="RHEA-COMP:9584"/>
        <dbReference type="Rhea" id="RHEA-COMP:9587"/>
        <dbReference type="ChEBI" id="CHEBI:15378"/>
        <dbReference type="ChEBI" id="CHEBI:15444"/>
        <dbReference type="ChEBI" id="CHEBI:57498"/>
        <dbReference type="ChEBI" id="CHEBI:456216"/>
        <dbReference type="EC" id="2.4.1.21"/>
    </reaction>
</comment>
<dbReference type="Pfam" id="PF08323">
    <property type="entry name" value="Glyco_transf_5"/>
    <property type="match status" value="1"/>
</dbReference>
<protein>
    <recommendedName>
        <fullName evidence="2">starch synthase</fullName>
        <ecNumber evidence="2">2.4.1.21</ecNumber>
    </recommendedName>
</protein>